<dbReference type="CDD" id="cd07962">
    <property type="entry name" value="Anticodon_Ia_Val"/>
    <property type="match status" value="1"/>
</dbReference>
<evidence type="ECO:0000259" key="10">
    <source>
        <dbReference type="Pfam" id="PF08264"/>
    </source>
</evidence>
<keyword evidence="6" id="KW-0030">Aminoacyl-tRNA synthetase</keyword>
<evidence type="ECO:0000256" key="7">
    <source>
        <dbReference type="ARBA" id="ARBA00047552"/>
    </source>
</evidence>
<dbReference type="Pfam" id="PF00133">
    <property type="entry name" value="tRNA-synt_1"/>
    <property type="match status" value="1"/>
</dbReference>
<dbReference type="AlphaFoldDB" id="A0A1F8GQL5"/>
<dbReference type="EMBL" id="MGKO01000013">
    <property type="protein sequence ID" value="OGN27270.1"/>
    <property type="molecule type" value="Genomic_DNA"/>
</dbReference>
<dbReference type="Gene3D" id="1.10.730.10">
    <property type="entry name" value="Isoleucyl-tRNA Synthetase, Domain 1"/>
    <property type="match status" value="1"/>
</dbReference>
<dbReference type="NCBIfam" id="NF004349">
    <property type="entry name" value="PRK05729.1"/>
    <property type="match status" value="1"/>
</dbReference>
<dbReference type="EC" id="6.1.1.9" evidence="1 8"/>
<dbReference type="Pfam" id="PF08264">
    <property type="entry name" value="Anticodon_1"/>
    <property type="match status" value="1"/>
</dbReference>
<comment type="catalytic activity">
    <reaction evidence="7">
        <text>tRNA(Val) + L-valine + ATP = L-valyl-tRNA(Val) + AMP + diphosphate</text>
        <dbReference type="Rhea" id="RHEA:10704"/>
        <dbReference type="Rhea" id="RHEA-COMP:9672"/>
        <dbReference type="Rhea" id="RHEA-COMP:9708"/>
        <dbReference type="ChEBI" id="CHEBI:30616"/>
        <dbReference type="ChEBI" id="CHEBI:33019"/>
        <dbReference type="ChEBI" id="CHEBI:57762"/>
        <dbReference type="ChEBI" id="CHEBI:78442"/>
        <dbReference type="ChEBI" id="CHEBI:78537"/>
        <dbReference type="ChEBI" id="CHEBI:456215"/>
        <dbReference type="EC" id="6.1.1.9"/>
    </reaction>
</comment>
<sequence length="729" mass="83591">MELPKNYNHLETEGRIYKLWEESGFFNPDNLPLRRAQGKPAKTFSIVLPPPNVTGILHMGSALMLALEDIMIRYQRMRGKRALWLPGTDSAAIATQARVEKDIHKKEGENRHDLGREELLKRIDKFVEENKATILSQIRAMGASVDWSRYAYTMDEKRYKAVMTAFVRMYEADLIYRGNRVVNWDPKGQTTISDDEIVYEERPAKLYTFRYGKDFPIPIATTRPETKLGDTGVAVHPEGKYKKYIGQEFNLEFCGEKLNIKIVGDESVDQEFGTGAVGLTPAHSMIDWEIGQRHGLAVKQIINEYARMTVDGEMKDKKTTEAREIVIDWLKKQGLLEKEESITQNVATAERTGGIVEPLPKLQWFITVNKEIGGRGKTLKDLMREPVANGDIRIIPEHYSKTYFHWIDNLRDWCISRQIWFGHRIPIWYKGDEIYCGVEAPKDDGPAPLPDRQAGAKASAGKWEQDPDVLDTWFSSALWTFSTLGWPEKTADLKTYHPTDILETGYDILFFWVARMIMMSEFHLQQVPFRTVYLHGLVRDEKGQKISKSLGNNIDPLEMMRKYGADAVRVSLIAGTAAGTDIKISEHKIRGYRNFSNKIWNTARFVLMSTDNVNMEAELTAEDRMIMDELGALSVEVTKDIEEYRFYLAAEKLYHYVWHTFADKILEEAKVKLAGKDAKVKASAQRMLMEVLATCLKLLHPFMPFVTEELYGKLPLSGKKMLMIESWPT</sequence>
<evidence type="ECO:0000256" key="4">
    <source>
        <dbReference type="ARBA" id="ARBA00022840"/>
    </source>
</evidence>
<accession>A0A1F8GQL5</accession>
<dbReference type="SUPFAM" id="SSF50677">
    <property type="entry name" value="ValRS/IleRS/LeuRS editing domain"/>
    <property type="match status" value="1"/>
</dbReference>
<comment type="caution">
    <text evidence="11">The sequence shown here is derived from an EMBL/GenBank/DDBJ whole genome shotgun (WGS) entry which is preliminary data.</text>
</comment>
<evidence type="ECO:0000256" key="3">
    <source>
        <dbReference type="ARBA" id="ARBA00022741"/>
    </source>
</evidence>
<evidence type="ECO:0000256" key="5">
    <source>
        <dbReference type="ARBA" id="ARBA00022917"/>
    </source>
</evidence>
<dbReference type="Gene3D" id="3.40.50.620">
    <property type="entry name" value="HUPs"/>
    <property type="match status" value="2"/>
</dbReference>
<dbReference type="PANTHER" id="PTHR11946:SF93">
    <property type="entry name" value="VALINE--TRNA LIGASE, CHLOROPLASTIC_MITOCHONDRIAL 2"/>
    <property type="match status" value="1"/>
</dbReference>
<dbReference type="InterPro" id="IPR033705">
    <property type="entry name" value="Anticodon_Ia_Val"/>
</dbReference>
<dbReference type="InterPro" id="IPR009008">
    <property type="entry name" value="Val/Leu/Ile-tRNA-synth_edit"/>
</dbReference>
<dbReference type="GO" id="GO:0004832">
    <property type="term" value="F:valine-tRNA ligase activity"/>
    <property type="evidence" value="ECO:0007669"/>
    <property type="project" value="UniProtKB-UniRule"/>
</dbReference>
<dbReference type="GO" id="GO:0002161">
    <property type="term" value="F:aminoacyl-tRNA deacylase activity"/>
    <property type="evidence" value="ECO:0007669"/>
    <property type="project" value="InterPro"/>
</dbReference>
<feature type="domain" description="Methionyl/Valyl/Leucyl/Isoleucyl-tRNA synthetase anticodon-binding" evidence="10">
    <location>
        <begin position="623"/>
        <end position="728"/>
    </location>
</feature>
<feature type="domain" description="Aminoacyl-tRNA synthetase class Ia" evidence="9">
    <location>
        <begin position="16"/>
        <end position="585"/>
    </location>
</feature>
<evidence type="ECO:0000313" key="12">
    <source>
        <dbReference type="Proteomes" id="UP000178444"/>
    </source>
</evidence>
<dbReference type="InterPro" id="IPR009080">
    <property type="entry name" value="tRNAsynth_Ia_anticodon-bd"/>
</dbReference>
<gene>
    <name evidence="11" type="ORF">A2941_00210</name>
</gene>
<protein>
    <recommendedName>
        <fullName evidence="1 8">Valine--tRNA ligase</fullName>
        <ecNumber evidence="1 8">6.1.1.9</ecNumber>
    </recommendedName>
</protein>
<organism evidence="11 12">
    <name type="scientific">Candidatus Yanofskybacteria bacterium RIFCSPLOWO2_01_FULL_49_17</name>
    <dbReference type="NCBI Taxonomy" id="1802700"/>
    <lineage>
        <taxon>Bacteria</taxon>
        <taxon>Candidatus Yanofskyibacteriota</taxon>
    </lineage>
</organism>
<dbReference type="InterPro" id="IPR014729">
    <property type="entry name" value="Rossmann-like_a/b/a_fold"/>
</dbReference>
<dbReference type="GO" id="GO:0005524">
    <property type="term" value="F:ATP binding"/>
    <property type="evidence" value="ECO:0007669"/>
    <property type="project" value="UniProtKB-KW"/>
</dbReference>
<dbReference type="PANTHER" id="PTHR11946">
    <property type="entry name" value="VALYL-TRNA SYNTHETASES"/>
    <property type="match status" value="1"/>
</dbReference>
<evidence type="ECO:0000256" key="6">
    <source>
        <dbReference type="ARBA" id="ARBA00023146"/>
    </source>
</evidence>
<keyword evidence="4" id="KW-0067">ATP-binding</keyword>
<dbReference type="InterPro" id="IPR013155">
    <property type="entry name" value="M/V/L/I-tRNA-synth_anticd-bd"/>
</dbReference>
<evidence type="ECO:0000256" key="2">
    <source>
        <dbReference type="ARBA" id="ARBA00022598"/>
    </source>
</evidence>
<proteinExistence type="predicted"/>
<dbReference type="FunFam" id="3.40.50.620:FF:000020">
    <property type="entry name" value="Valine--tRNA ligase, mitochondrial"/>
    <property type="match status" value="1"/>
</dbReference>
<dbReference type="CDD" id="cd00817">
    <property type="entry name" value="ValRS_core"/>
    <property type="match status" value="1"/>
</dbReference>
<keyword evidence="2 11" id="KW-0436">Ligase</keyword>
<dbReference type="Proteomes" id="UP000178444">
    <property type="component" value="Unassembled WGS sequence"/>
</dbReference>
<dbReference type="PRINTS" id="PR00986">
    <property type="entry name" value="TRNASYNTHVAL"/>
</dbReference>
<keyword evidence="5" id="KW-0648">Protein biosynthesis</keyword>
<dbReference type="NCBIfam" id="TIGR00422">
    <property type="entry name" value="valS"/>
    <property type="match status" value="1"/>
</dbReference>
<dbReference type="SUPFAM" id="SSF52374">
    <property type="entry name" value="Nucleotidylyl transferase"/>
    <property type="match status" value="1"/>
</dbReference>
<evidence type="ECO:0000256" key="1">
    <source>
        <dbReference type="ARBA" id="ARBA00013169"/>
    </source>
</evidence>
<dbReference type="SUPFAM" id="SSF47323">
    <property type="entry name" value="Anticodon-binding domain of a subclass of class I aminoacyl-tRNA synthetases"/>
    <property type="match status" value="1"/>
</dbReference>
<evidence type="ECO:0000256" key="8">
    <source>
        <dbReference type="NCBIfam" id="TIGR00422"/>
    </source>
</evidence>
<dbReference type="InterPro" id="IPR002303">
    <property type="entry name" value="Valyl-tRNA_ligase"/>
</dbReference>
<dbReference type="GO" id="GO:0006438">
    <property type="term" value="P:valyl-tRNA aminoacylation"/>
    <property type="evidence" value="ECO:0007669"/>
    <property type="project" value="UniProtKB-UniRule"/>
</dbReference>
<dbReference type="InterPro" id="IPR002300">
    <property type="entry name" value="aa-tRNA-synth_Ia"/>
</dbReference>
<evidence type="ECO:0000259" key="9">
    <source>
        <dbReference type="Pfam" id="PF00133"/>
    </source>
</evidence>
<evidence type="ECO:0000313" key="11">
    <source>
        <dbReference type="EMBL" id="OGN27270.1"/>
    </source>
</evidence>
<keyword evidence="3" id="KW-0547">Nucleotide-binding</keyword>
<reference evidence="11 12" key="1">
    <citation type="journal article" date="2016" name="Nat. Commun.">
        <title>Thousands of microbial genomes shed light on interconnected biogeochemical processes in an aquifer system.</title>
        <authorList>
            <person name="Anantharaman K."/>
            <person name="Brown C.T."/>
            <person name="Hug L.A."/>
            <person name="Sharon I."/>
            <person name="Castelle C.J."/>
            <person name="Probst A.J."/>
            <person name="Thomas B.C."/>
            <person name="Singh A."/>
            <person name="Wilkins M.J."/>
            <person name="Karaoz U."/>
            <person name="Brodie E.L."/>
            <person name="Williams K.H."/>
            <person name="Hubbard S.S."/>
            <person name="Banfield J.F."/>
        </authorList>
    </citation>
    <scope>NUCLEOTIDE SEQUENCE [LARGE SCALE GENOMIC DNA]</scope>
</reference>
<name>A0A1F8GQL5_9BACT</name>
<dbReference type="GO" id="GO:0005829">
    <property type="term" value="C:cytosol"/>
    <property type="evidence" value="ECO:0007669"/>
    <property type="project" value="TreeGrafter"/>
</dbReference>